<keyword evidence="3" id="KW-0282">Flagellum</keyword>
<feature type="region of interest" description="Disordered" evidence="9">
    <location>
        <begin position="1"/>
        <end position="20"/>
    </location>
</feature>
<keyword evidence="2" id="KW-0963">Cytoplasm</keyword>
<evidence type="ECO:0000256" key="8">
    <source>
        <dbReference type="ARBA" id="ARBA00046435"/>
    </source>
</evidence>
<dbReference type="GO" id="GO:0030317">
    <property type="term" value="P:flagellated sperm motility"/>
    <property type="evidence" value="ECO:0007669"/>
    <property type="project" value="InterPro"/>
</dbReference>
<dbReference type="PANTHER" id="PTHR31180:SF2">
    <property type="entry name" value="CILIA- AND FLAGELLA-ASSOCIATED PROTEIN 107"/>
    <property type="match status" value="1"/>
</dbReference>
<keyword evidence="4" id="KW-0969">Cilium</keyword>
<dbReference type="InterPro" id="IPR037662">
    <property type="entry name" value="CFAP68/107"/>
</dbReference>
<protein>
    <submittedName>
        <fullName evidence="10">Uncharacterized protein C1orf158 homolog</fullName>
    </submittedName>
</protein>
<evidence type="ECO:0000256" key="5">
    <source>
        <dbReference type="ARBA" id="ARBA00023212"/>
    </source>
</evidence>
<name>A0AA35X1I0_GEOBA</name>
<feature type="compositionally biased region" description="Basic residues" evidence="9">
    <location>
        <begin position="191"/>
        <end position="208"/>
    </location>
</feature>
<dbReference type="EMBL" id="CASHTH010003125">
    <property type="protein sequence ID" value="CAI8040689.1"/>
    <property type="molecule type" value="Genomic_DNA"/>
</dbReference>
<evidence type="ECO:0000256" key="2">
    <source>
        <dbReference type="ARBA" id="ARBA00022490"/>
    </source>
</evidence>
<evidence type="ECO:0000256" key="1">
    <source>
        <dbReference type="ARBA" id="ARBA00004611"/>
    </source>
</evidence>
<evidence type="ECO:0000256" key="3">
    <source>
        <dbReference type="ARBA" id="ARBA00022846"/>
    </source>
</evidence>
<dbReference type="Pfam" id="PF22595">
    <property type="entry name" value="CFAP107"/>
    <property type="match status" value="1"/>
</dbReference>
<comment type="subcellular location">
    <subcellularLocation>
        <location evidence="1">Cytoplasm</location>
        <location evidence="1">Cytoskeleton</location>
        <location evidence="1">Flagellum axoneme</location>
    </subcellularLocation>
</comment>
<evidence type="ECO:0000313" key="10">
    <source>
        <dbReference type="EMBL" id="CAI8040689.1"/>
    </source>
</evidence>
<dbReference type="GO" id="GO:0005879">
    <property type="term" value="C:axonemal microtubule"/>
    <property type="evidence" value="ECO:0007669"/>
    <property type="project" value="TreeGrafter"/>
</dbReference>
<keyword evidence="11" id="KW-1185">Reference proteome</keyword>
<evidence type="ECO:0000256" key="7">
    <source>
        <dbReference type="ARBA" id="ARBA00035003"/>
    </source>
</evidence>
<accession>A0AA35X1I0</accession>
<dbReference type="PANTHER" id="PTHR31180">
    <property type="entry name" value="CILIA- AND FLAGELLA-ASSOCIATED PROTEIN 107-RELATED"/>
    <property type="match status" value="1"/>
</dbReference>
<dbReference type="InterPro" id="IPR054709">
    <property type="entry name" value="CFAP107"/>
</dbReference>
<keyword evidence="5" id="KW-0206">Cytoskeleton</keyword>
<evidence type="ECO:0000313" key="11">
    <source>
        <dbReference type="Proteomes" id="UP001174909"/>
    </source>
</evidence>
<dbReference type="AlphaFoldDB" id="A0AA35X1I0"/>
<evidence type="ECO:0000256" key="6">
    <source>
        <dbReference type="ARBA" id="ARBA00023273"/>
    </source>
</evidence>
<gene>
    <name evidence="10" type="ORF">GBAR_LOCUS22640</name>
</gene>
<dbReference type="Proteomes" id="UP001174909">
    <property type="component" value="Unassembled WGS sequence"/>
</dbReference>
<feature type="region of interest" description="Disordered" evidence="9">
    <location>
        <begin position="172"/>
        <end position="208"/>
    </location>
</feature>
<comment type="subunit">
    <text evidence="8">Microtubule inner protein component of sperm flagellar doublet microtubules.</text>
</comment>
<sequence length="234" mass="26825">MMTTTGGSRRGLGSMRGGKWEQPGWRIEQRFCQGVLIGNWSEDRLGKFPKGNEFGNSTSREAFLKYPHSVYIPDSGTRRKGVLRNYGLGQTHIFGHHGNAYMHNNISTYDQHFSRCHSTGQQREWDKHWLSWLPEASDHPTTGLPKRYGLKEAIEEKWRRIREIETHGDYHSTYSTTFRPPAASSEDKGRRYATPRHLSSHLHPHRGNAHLSLRGVSHLQAPETVDTRLLNATV</sequence>
<comment type="function">
    <text evidence="7">Microtubule inner protein (MIP) part of the dynein-decorated doublet microtubules (DMTs) in cilia axoneme, which is required for motile cilia beating.</text>
</comment>
<evidence type="ECO:0000256" key="9">
    <source>
        <dbReference type="SAM" id="MobiDB-lite"/>
    </source>
</evidence>
<reference evidence="10" key="1">
    <citation type="submission" date="2023-03" db="EMBL/GenBank/DDBJ databases">
        <authorList>
            <person name="Steffen K."/>
            <person name="Cardenas P."/>
        </authorList>
    </citation>
    <scope>NUCLEOTIDE SEQUENCE</scope>
</reference>
<evidence type="ECO:0000256" key="4">
    <source>
        <dbReference type="ARBA" id="ARBA00023069"/>
    </source>
</evidence>
<comment type="caution">
    <text evidence="10">The sequence shown here is derived from an EMBL/GenBank/DDBJ whole genome shotgun (WGS) entry which is preliminary data.</text>
</comment>
<organism evidence="10 11">
    <name type="scientific">Geodia barretti</name>
    <name type="common">Barrett's horny sponge</name>
    <dbReference type="NCBI Taxonomy" id="519541"/>
    <lineage>
        <taxon>Eukaryota</taxon>
        <taxon>Metazoa</taxon>
        <taxon>Porifera</taxon>
        <taxon>Demospongiae</taxon>
        <taxon>Heteroscleromorpha</taxon>
        <taxon>Tetractinellida</taxon>
        <taxon>Astrophorina</taxon>
        <taxon>Geodiidae</taxon>
        <taxon>Geodia</taxon>
    </lineage>
</organism>
<keyword evidence="6" id="KW-0966">Cell projection</keyword>
<proteinExistence type="predicted"/>